<reference evidence="2" key="1">
    <citation type="submission" date="2002-11" db="EMBL/GenBank/DDBJ databases">
        <title>Oryza sativa nipponbare(GA3) genomic DNA, chromosome 9, BAC clone:B1045B05.</title>
        <authorList>
            <person name="Sasaki T."/>
            <person name="Matsumoto T."/>
            <person name="Katayose Y."/>
        </authorList>
    </citation>
    <scope>NUCLEOTIDE SEQUENCE</scope>
</reference>
<dbReference type="EMBL" id="AP005891">
    <property type="protein sequence ID" value="BAD38384.1"/>
    <property type="molecule type" value="Genomic_DNA"/>
</dbReference>
<evidence type="ECO:0000313" key="4">
    <source>
        <dbReference type="Proteomes" id="UP000000763"/>
    </source>
</evidence>
<reference evidence="4" key="3">
    <citation type="journal article" date="2005" name="Nature">
        <title>The map-based sequence of the rice genome.</title>
        <authorList>
            <consortium name="International rice genome sequencing project (IRGSP)"/>
            <person name="Matsumoto T."/>
            <person name="Wu J."/>
            <person name="Kanamori H."/>
            <person name="Katayose Y."/>
            <person name="Fujisawa M."/>
            <person name="Namiki N."/>
            <person name="Mizuno H."/>
            <person name="Yamamoto K."/>
            <person name="Antonio B.A."/>
            <person name="Baba T."/>
            <person name="Sakata K."/>
            <person name="Nagamura Y."/>
            <person name="Aoki H."/>
            <person name="Arikawa K."/>
            <person name="Arita K."/>
            <person name="Bito T."/>
            <person name="Chiden Y."/>
            <person name="Fujitsuka N."/>
            <person name="Fukunaka R."/>
            <person name="Hamada M."/>
            <person name="Harada C."/>
            <person name="Hayashi A."/>
            <person name="Hijishita S."/>
            <person name="Honda M."/>
            <person name="Hosokawa S."/>
            <person name="Ichikawa Y."/>
            <person name="Idonuma A."/>
            <person name="Iijima M."/>
            <person name="Ikeda M."/>
            <person name="Ikeno M."/>
            <person name="Ito K."/>
            <person name="Ito S."/>
            <person name="Ito T."/>
            <person name="Ito Y."/>
            <person name="Ito Y."/>
            <person name="Iwabuchi A."/>
            <person name="Kamiya K."/>
            <person name="Karasawa W."/>
            <person name="Kurita K."/>
            <person name="Katagiri S."/>
            <person name="Kikuta A."/>
            <person name="Kobayashi H."/>
            <person name="Kobayashi N."/>
            <person name="Machita K."/>
            <person name="Maehara T."/>
            <person name="Masukawa M."/>
            <person name="Mizubayashi T."/>
            <person name="Mukai Y."/>
            <person name="Nagasaki H."/>
            <person name="Nagata Y."/>
            <person name="Naito S."/>
            <person name="Nakashima M."/>
            <person name="Nakama Y."/>
            <person name="Nakamichi Y."/>
            <person name="Nakamura M."/>
            <person name="Meguro A."/>
            <person name="Negishi M."/>
            <person name="Ohta I."/>
            <person name="Ohta T."/>
            <person name="Okamoto M."/>
            <person name="Ono N."/>
            <person name="Saji S."/>
            <person name="Sakaguchi M."/>
            <person name="Sakai K."/>
            <person name="Shibata M."/>
            <person name="Shimokawa T."/>
            <person name="Song J."/>
            <person name="Takazaki Y."/>
            <person name="Terasawa K."/>
            <person name="Tsugane M."/>
            <person name="Tsuji K."/>
            <person name="Ueda S."/>
            <person name="Waki K."/>
            <person name="Yamagata H."/>
            <person name="Yamamoto M."/>
            <person name="Yamamoto S."/>
            <person name="Yamane H."/>
            <person name="Yoshiki S."/>
            <person name="Yoshihara R."/>
            <person name="Yukawa K."/>
            <person name="Zhong H."/>
            <person name="Yano M."/>
            <person name="Yuan Q."/>
            <person name="Ouyang S."/>
            <person name="Liu J."/>
            <person name="Jones K.M."/>
            <person name="Gansberger K."/>
            <person name="Moffat K."/>
            <person name="Hill J."/>
            <person name="Bera J."/>
            <person name="Fadrosh D."/>
            <person name="Jin S."/>
            <person name="Johri S."/>
            <person name="Kim M."/>
            <person name="Overton L."/>
            <person name="Reardon M."/>
            <person name="Tsitrin T."/>
            <person name="Vuong H."/>
            <person name="Weaver B."/>
            <person name="Ciecko A."/>
            <person name="Tallon L."/>
            <person name="Jackson J."/>
            <person name="Pai G."/>
            <person name="Aken S.V."/>
            <person name="Utterback T."/>
            <person name="Reidmuller S."/>
            <person name="Feldblyum T."/>
            <person name="Hsiao J."/>
            <person name="Zismann V."/>
            <person name="Iobst S."/>
            <person name="de Vazeille A.R."/>
            <person name="Buell C.R."/>
            <person name="Ying K."/>
            <person name="Li Y."/>
            <person name="Lu T."/>
            <person name="Huang Y."/>
            <person name="Zhao Q."/>
            <person name="Feng Q."/>
            <person name="Zhang L."/>
            <person name="Zhu J."/>
            <person name="Weng Q."/>
            <person name="Mu J."/>
            <person name="Lu Y."/>
            <person name="Fan D."/>
            <person name="Liu Y."/>
            <person name="Guan J."/>
            <person name="Zhang Y."/>
            <person name="Yu S."/>
            <person name="Liu X."/>
            <person name="Zhang Y."/>
            <person name="Hong G."/>
            <person name="Han B."/>
            <person name="Choisne N."/>
            <person name="Demange N."/>
            <person name="Orjeda G."/>
            <person name="Samain S."/>
            <person name="Cattolico L."/>
            <person name="Pelletier E."/>
            <person name="Couloux A."/>
            <person name="Segurens B."/>
            <person name="Wincker P."/>
            <person name="D'Hont A."/>
            <person name="Scarpelli C."/>
            <person name="Weissenbach J."/>
            <person name="Salanoubat M."/>
            <person name="Quetier F."/>
            <person name="Yu Y."/>
            <person name="Kim H.R."/>
            <person name="Rambo T."/>
            <person name="Currie J."/>
            <person name="Collura K."/>
            <person name="Luo M."/>
            <person name="Yang T."/>
            <person name="Ammiraju J.S.S."/>
            <person name="Engler F."/>
            <person name="Soderlund C."/>
            <person name="Wing R.A."/>
            <person name="Palmer L.E."/>
            <person name="de la Bastide M."/>
            <person name="Spiegel L."/>
            <person name="Nascimento L."/>
            <person name="Zutavern T."/>
            <person name="O'Shaughnessy A."/>
            <person name="Dike S."/>
            <person name="Dedhia N."/>
            <person name="Preston R."/>
            <person name="Balija V."/>
            <person name="McCombie W.R."/>
            <person name="Chow T."/>
            <person name="Chen H."/>
            <person name="Chung M."/>
            <person name="Chen C."/>
            <person name="Shaw J."/>
            <person name="Wu H."/>
            <person name="Hsiao K."/>
            <person name="Chao Y."/>
            <person name="Chu M."/>
            <person name="Cheng C."/>
            <person name="Hour A."/>
            <person name="Lee P."/>
            <person name="Lin S."/>
            <person name="Lin Y."/>
            <person name="Liou J."/>
            <person name="Liu S."/>
            <person name="Hsing Y."/>
            <person name="Raghuvanshi S."/>
            <person name="Mohanty A."/>
            <person name="Bharti A.K."/>
            <person name="Gaur A."/>
            <person name="Gupta V."/>
            <person name="Kumar D."/>
            <person name="Ravi V."/>
            <person name="Vij S."/>
            <person name="Kapur A."/>
            <person name="Khurana P."/>
            <person name="Khurana P."/>
            <person name="Khurana J.P."/>
            <person name="Tyagi A.K."/>
            <person name="Gaikwad K."/>
            <person name="Singh A."/>
            <person name="Dalal V."/>
            <person name="Srivastava S."/>
            <person name="Dixit A."/>
            <person name="Pal A.K."/>
            <person name="Ghazi I.A."/>
            <person name="Yadav M."/>
            <person name="Pandit A."/>
            <person name="Bhargava A."/>
            <person name="Sureshbabu K."/>
            <person name="Batra K."/>
            <person name="Sharma T.R."/>
            <person name="Mohapatra T."/>
            <person name="Singh N.K."/>
            <person name="Messing J."/>
            <person name="Nelson A.B."/>
            <person name="Fuks G."/>
            <person name="Kavchok S."/>
            <person name="Keizer G."/>
            <person name="Linton E."/>
            <person name="Llaca V."/>
            <person name="Song R."/>
            <person name="Tanyolac B."/>
            <person name="Young S."/>
            <person name="Ho-Il K."/>
            <person name="Hahn J.H."/>
            <person name="Sangsakoo G."/>
            <person name="Vanavichit A."/>
            <person name="de Mattos Luiz.A.T."/>
            <person name="Zimmer P.D."/>
            <person name="Malone G."/>
            <person name="Dellagostin O."/>
            <person name="de Oliveira A.C."/>
            <person name="Bevan M."/>
            <person name="Bancroft I."/>
            <person name="Minx P."/>
            <person name="Cordum H."/>
            <person name="Wilson R."/>
            <person name="Cheng Z."/>
            <person name="Jin W."/>
            <person name="Jiang J."/>
            <person name="Leong S.A."/>
            <person name="Iwama H."/>
            <person name="Gojobori T."/>
            <person name="Itoh T."/>
            <person name="Niimura Y."/>
            <person name="Fujii Y."/>
            <person name="Habara T."/>
            <person name="Sakai H."/>
            <person name="Sato Y."/>
            <person name="Wilson G."/>
            <person name="Kumar K."/>
            <person name="McCouch S."/>
            <person name="Juretic N."/>
            <person name="Hoen D."/>
            <person name="Wright S."/>
            <person name="Bruskiewich R."/>
            <person name="Bureau T."/>
            <person name="Miyao A."/>
            <person name="Hirochika H."/>
            <person name="Nishikawa T."/>
            <person name="Kadowaki K."/>
            <person name="Sugiura M."/>
            <person name="Burr B."/>
            <person name="Sasaki T."/>
        </authorList>
    </citation>
    <scope>NUCLEOTIDE SEQUENCE [LARGE SCALE GENOMIC DNA]</scope>
    <source>
        <strain evidence="4">cv. Nipponbare</strain>
    </source>
</reference>
<reference evidence="3" key="2">
    <citation type="submission" date="2004-04" db="EMBL/GenBank/DDBJ databases">
        <title>Oryza sativa nipponbare(GA3) genomic DNA, chromosome 9, BAC clone:OSJNBa0054F02.</title>
        <authorList>
            <person name="Sasaki T."/>
            <person name="Matsumoto T."/>
            <person name="Katayose Y."/>
        </authorList>
    </citation>
    <scope>NUCLEOTIDE SEQUENCE</scope>
</reference>
<feature type="region of interest" description="Disordered" evidence="1">
    <location>
        <begin position="123"/>
        <end position="163"/>
    </location>
</feature>
<dbReference type="Proteomes" id="UP000000763">
    <property type="component" value="Chromosome 9"/>
</dbReference>
<feature type="region of interest" description="Disordered" evidence="1">
    <location>
        <begin position="1"/>
        <end position="111"/>
    </location>
</feature>
<name>Q67J21_ORYSJ</name>
<evidence type="ECO:0000313" key="3">
    <source>
        <dbReference type="EMBL" id="BAD38520.1"/>
    </source>
</evidence>
<evidence type="ECO:0000313" key="2">
    <source>
        <dbReference type="EMBL" id="BAD38384.1"/>
    </source>
</evidence>
<gene>
    <name evidence="2" type="ORF">B1045B05.32</name>
    <name evidence="3" type="ORF">OSJNBa0054F02.10</name>
</gene>
<evidence type="ECO:0000256" key="1">
    <source>
        <dbReference type="SAM" id="MobiDB-lite"/>
    </source>
</evidence>
<feature type="compositionally biased region" description="Pro residues" evidence="1">
    <location>
        <begin position="27"/>
        <end position="38"/>
    </location>
</feature>
<protein>
    <submittedName>
        <fullName evidence="3">Uncharacterized protein</fullName>
    </submittedName>
</protein>
<sequence>MSTAAPRVSRSRRDRGGEEDGRRRRPYPCPEPPPPTQPVPWTCVAAAAPPSPARRAAPLLPRPRAAPLLTRLRAAPPPLRPRRSRSRRRRLFARRHVAGRQTSSFPASLWRPLPPTAGRLCHLPLDRDDDVEEGRGGEREIGMMTWHADMWGPRGSHADSPAT</sequence>
<feature type="compositionally biased region" description="Low complexity" evidence="1">
    <location>
        <begin position="45"/>
        <end position="74"/>
    </location>
</feature>
<dbReference type="AlphaFoldDB" id="Q67J21"/>
<proteinExistence type="predicted"/>
<feature type="compositionally biased region" description="Basic residues" evidence="1">
    <location>
        <begin position="80"/>
        <end position="98"/>
    </location>
</feature>
<organism evidence="3 4">
    <name type="scientific">Oryza sativa subsp. japonica</name>
    <name type="common">Rice</name>
    <dbReference type="NCBI Taxonomy" id="39947"/>
    <lineage>
        <taxon>Eukaryota</taxon>
        <taxon>Viridiplantae</taxon>
        <taxon>Streptophyta</taxon>
        <taxon>Embryophyta</taxon>
        <taxon>Tracheophyta</taxon>
        <taxon>Spermatophyta</taxon>
        <taxon>Magnoliopsida</taxon>
        <taxon>Liliopsida</taxon>
        <taxon>Poales</taxon>
        <taxon>Poaceae</taxon>
        <taxon>BOP clade</taxon>
        <taxon>Oryzoideae</taxon>
        <taxon>Oryzeae</taxon>
        <taxon>Oryzinae</taxon>
        <taxon>Oryza</taxon>
        <taxon>Oryza sativa</taxon>
    </lineage>
</organism>
<accession>Q67J21</accession>
<reference evidence="4" key="4">
    <citation type="journal article" date="2008" name="Nucleic Acids Res.">
        <title>The rice annotation project database (RAP-DB): 2008 update.</title>
        <authorList>
            <consortium name="The rice annotation project (RAP)"/>
        </authorList>
    </citation>
    <scope>GENOME REANNOTATION</scope>
    <source>
        <strain evidence="4">cv. Nipponbare</strain>
    </source>
</reference>
<dbReference type="EMBL" id="AP006849">
    <property type="protein sequence ID" value="BAD38520.1"/>
    <property type="molecule type" value="Genomic_DNA"/>
</dbReference>